<dbReference type="PROSITE" id="PS50886">
    <property type="entry name" value="TRBD"/>
    <property type="match status" value="1"/>
</dbReference>
<feature type="binding site" evidence="14">
    <location>
        <position position="145"/>
    </location>
    <ligand>
        <name>Zn(2+)</name>
        <dbReference type="ChEBI" id="CHEBI:29105"/>
    </ligand>
</feature>
<dbReference type="Gene3D" id="3.40.50.620">
    <property type="entry name" value="HUPs"/>
    <property type="match status" value="1"/>
</dbReference>
<keyword evidence="5 14" id="KW-0963">Cytoplasm</keyword>
<dbReference type="InterPro" id="IPR041872">
    <property type="entry name" value="Anticodon_Met"/>
</dbReference>
<sequence length="649" mass="73125">MGKEKYYITTAIAYTSKKPHIGNTFEVVFTDAIARFKKQMGYDVFFLTGTDEHGQKIQIEAEKMGISPKQYVDNVAGEIRKIWDLMGAGYNKFIRTTDDYHEQAVQHIFKKLYDQGDIYKSEYEGWYCVPCESFFTESQLADGCCPDCGREVKKTKEEAYFFKMGKYQNALMKHIEENPEFIQPESRKKEMVNNFLKPGLQDLCVSRTSFSWGIPVEFDPGHVIYVWVDALSNYITALGYDPEKPETELFLKNWPCDVHIIGKDILRFHTIYWPIFLMALGIPLPKQVFGHPWLLFGNDKMSKSKGNVMYADDLVELFGVDAIRYYLLKEMPYAQDGSITYENIIARFNGDLANTLGNLVNRTVAMVHKYFGGVVPNPSHGEFDDELKQTALEAAKAVTEKMNEFKTADALEEIISLARRSNKYIDETMPWALAKDESKKERLGGVLYNLLESIRFIGVLLTPFMPTTADSIFGQICAETTGWDSLSAFGATVAGKTIGQGKPLFNRIDEAKKLKEIEASLAKQTAPEPEKKQEPEKGERSYISIDDFAKLELKVGLVLESKRVEGADKLLVSKIKVGGEVRQIVSGIAKFRTPEEFVGKKVAVVMNLKPVKFRGVLSEGMILAAGGRNGEPFALLTPDMDIDDGTEIG</sequence>
<evidence type="ECO:0000256" key="12">
    <source>
        <dbReference type="ARBA" id="ARBA00023146"/>
    </source>
</evidence>
<gene>
    <name evidence="14 17" type="primary">metG</name>
    <name evidence="17" type="ORF">H8698_00965</name>
</gene>
<dbReference type="HAMAP" id="MF_01228">
    <property type="entry name" value="Met_tRNA_synth_type2"/>
    <property type="match status" value="1"/>
</dbReference>
<dbReference type="GO" id="GO:0000049">
    <property type="term" value="F:tRNA binding"/>
    <property type="evidence" value="ECO:0007669"/>
    <property type="project" value="UniProtKB-UniRule"/>
</dbReference>
<dbReference type="SUPFAM" id="SSF50249">
    <property type="entry name" value="Nucleic acid-binding proteins"/>
    <property type="match status" value="1"/>
</dbReference>
<evidence type="ECO:0000256" key="14">
    <source>
        <dbReference type="HAMAP-Rule" id="MF_01228"/>
    </source>
</evidence>
<dbReference type="InterPro" id="IPR004495">
    <property type="entry name" value="Met-tRNA-synth_bsu_C"/>
</dbReference>
<dbReference type="InterPro" id="IPR002547">
    <property type="entry name" value="tRNA-bd_dom"/>
</dbReference>
<organism evidence="17 18">
    <name type="scientific">Congzhengia minquanensis</name>
    <dbReference type="NCBI Taxonomy" id="2763657"/>
    <lineage>
        <taxon>Bacteria</taxon>
        <taxon>Bacillati</taxon>
        <taxon>Bacillota</taxon>
        <taxon>Clostridia</taxon>
        <taxon>Eubacteriales</taxon>
        <taxon>Oscillospiraceae</taxon>
        <taxon>Congzhengia</taxon>
    </lineage>
</organism>
<keyword evidence="9 14" id="KW-0067">ATP-binding</keyword>
<dbReference type="NCBIfam" id="NF008900">
    <property type="entry name" value="PRK12267.1"/>
    <property type="match status" value="1"/>
</dbReference>
<name>A0A926DII5_9FIRM</name>
<dbReference type="GO" id="GO:0006431">
    <property type="term" value="P:methionyl-tRNA aminoacylation"/>
    <property type="evidence" value="ECO:0007669"/>
    <property type="project" value="UniProtKB-UniRule"/>
</dbReference>
<dbReference type="FunFam" id="1.10.730.10:FF:000026">
    <property type="entry name" value="Methionine--tRNA ligase"/>
    <property type="match status" value="1"/>
</dbReference>
<dbReference type="InterPro" id="IPR014758">
    <property type="entry name" value="Met-tRNA_synth"/>
</dbReference>
<dbReference type="SUPFAM" id="SSF52374">
    <property type="entry name" value="Nucleotidylyl transferase"/>
    <property type="match status" value="1"/>
</dbReference>
<dbReference type="InterPro" id="IPR023457">
    <property type="entry name" value="Met-tRNA_synth_2"/>
</dbReference>
<dbReference type="Pfam" id="PF09334">
    <property type="entry name" value="tRNA-synt_1g"/>
    <property type="match status" value="2"/>
</dbReference>
<feature type="region of interest" description="Disordered" evidence="15">
    <location>
        <begin position="520"/>
        <end position="539"/>
    </location>
</feature>
<comment type="catalytic activity">
    <reaction evidence="13 14">
        <text>tRNA(Met) + L-methionine + ATP = L-methionyl-tRNA(Met) + AMP + diphosphate</text>
        <dbReference type="Rhea" id="RHEA:13481"/>
        <dbReference type="Rhea" id="RHEA-COMP:9667"/>
        <dbReference type="Rhea" id="RHEA-COMP:9698"/>
        <dbReference type="ChEBI" id="CHEBI:30616"/>
        <dbReference type="ChEBI" id="CHEBI:33019"/>
        <dbReference type="ChEBI" id="CHEBI:57844"/>
        <dbReference type="ChEBI" id="CHEBI:78442"/>
        <dbReference type="ChEBI" id="CHEBI:78530"/>
        <dbReference type="ChEBI" id="CHEBI:456215"/>
        <dbReference type="EC" id="6.1.1.10"/>
    </reaction>
</comment>
<dbReference type="InterPro" id="IPR009080">
    <property type="entry name" value="tRNAsynth_Ia_anticodon-bd"/>
</dbReference>
<dbReference type="Gene3D" id="2.170.220.10">
    <property type="match status" value="1"/>
</dbReference>
<dbReference type="AlphaFoldDB" id="A0A926DII5"/>
<evidence type="ECO:0000313" key="17">
    <source>
        <dbReference type="EMBL" id="MBC8539545.1"/>
    </source>
</evidence>
<dbReference type="Pfam" id="PF19303">
    <property type="entry name" value="Anticodon_3"/>
    <property type="match status" value="1"/>
</dbReference>
<evidence type="ECO:0000256" key="7">
    <source>
        <dbReference type="ARBA" id="ARBA00022598"/>
    </source>
</evidence>
<keyword evidence="14" id="KW-0479">Metal-binding</keyword>
<evidence type="ECO:0000259" key="16">
    <source>
        <dbReference type="PROSITE" id="PS50886"/>
    </source>
</evidence>
<evidence type="ECO:0000256" key="8">
    <source>
        <dbReference type="ARBA" id="ARBA00022741"/>
    </source>
</evidence>
<dbReference type="Proteomes" id="UP000611762">
    <property type="component" value="Unassembled WGS sequence"/>
</dbReference>
<evidence type="ECO:0000256" key="13">
    <source>
        <dbReference type="ARBA" id="ARBA00047364"/>
    </source>
</evidence>
<comment type="caution">
    <text evidence="14">Lacks conserved residue(s) required for the propagation of feature annotation.</text>
</comment>
<evidence type="ECO:0000256" key="4">
    <source>
        <dbReference type="ARBA" id="ARBA00011738"/>
    </source>
</evidence>
<keyword evidence="12 14" id="KW-0030">Aminoacyl-tRNA synthetase</keyword>
<feature type="binding site" evidence="14">
    <location>
        <position position="148"/>
    </location>
    <ligand>
        <name>Zn(2+)</name>
        <dbReference type="ChEBI" id="CHEBI:29105"/>
    </ligand>
</feature>
<keyword evidence="18" id="KW-1185">Reference proteome</keyword>
<evidence type="ECO:0000256" key="10">
    <source>
        <dbReference type="ARBA" id="ARBA00022884"/>
    </source>
</evidence>
<comment type="cofactor">
    <cofactor evidence="14">
        <name>Zn(2+)</name>
        <dbReference type="ChEBI" id="CHEBI:29105"/>
    </cofactor>
    <text evidence="14">Binds 1 zinc ion per subunit.</text>
</comment>
<comment type="similarity">
    <text evidence="3 14">Belongs to the class-I aminoacyl-tRNA synthetase family. MetG type 2A subfamily.</text>
</comment>
<dbReference type="NCBIfam" id="TIGR00399">
    <property type="entry name" value="metG_C_term"/>
    <property type="match status" value="1"/>
</dbReference>
<dbReference type="InterPro" id="IPR014729">
    <property type="entry name" value="Rossmann-like_a/b/a_fold"/>
</dbReference>
<dbReference type="InterPro" id="IPR033911">
    <property type="entry name" value="MetRS_core"/>
</dbReference>
<protein>
    <recommendedName>
        <fullName evidence="14">Methionine--tRNA ligase</fullName>
        <ecNumber evidence="14">6.1.1.10</ecNumber>
    </recommendedName>
    <alternativeName>
        <fullName evidence="14">Methionyl-tRNA synthetase</fullName>
        <shortName evidence="14">MetRS</shortName>
    </alternativeName>
</protein>
<reference evidence="17" key="1">
    <citation type="submission" date="2020-08" db="EMBL/GenBank/DDBJ databases">
        <title>Genome public.</title>
        <authorList>
            <person name="Liu C."/>
            <person name="Sun Q."/>
        </authorList>
    </citation>
    <scope>NUCLEOTIDE SEQUENCE</scope>
    <source>
        <strain evidence="17">H8</strain>
    </source>
</reference>
<evidence type="ECO:0000256" key="15">
    <source>
        <dbReference type="SAM" id="MobiDB-lite"/>
    </source>
</evidence>
<dbReference type="CDD" id="cd00814">
    <property type="entry name" value="MetRS_core"/>
    <property type="match status" value="1"/>
</dbReference>
<evidence type="ECO:0000256" key="6">
    <source>
        <dbReference type="ARBA" id="ARBA00022555"/>
    </source>
</evidence>
<evidence type="ECO:0000256" key="2">
    <source>
        <dbReference type="ARBA" id="ARBA00004496"/>
    </source>
</evidence>
<dbReference type="FunFam" id="2.170.220.10:FF:000002">
    <property type="entry name" value="Methionine--tRNA ligase"/>
    <property type="match status" value="1"/>
</dbReference>
<keyword evidence="11 14" id="KW-0648">Protein biosynthesis</keyword>
<keyword evidence="14" id="KW-0862">Zinc</keyword>
<keyword evidence="7 14" id="KW-0436">Ligase</keyword>
<comment type="function">
    <text evidence="1 14">Is required not only for elongation of protein synthesis but also for the initiation of all mRNA translation through initiator tRNA(fMet) aminoacylation.</text>
</comment>
<evidence type="ECO:0000256" key="9">
    <source>
        <dbReference type="ARBA" id="ARBA00022840"/>
    </source>
</evidence>
<evidence type="ECO:0000256" key="11">
    <source>
        <dbReference type="ARBA" id="ARBA00022917"/>
    </source>
</evidence>
<dbReference type="Gene3D" id="1.10.730.10">
    <property type="entry name" value="Isoleucyl-tRNA Synthetase, Domain 1"/>
    <property type="match status" value="1"/>
</dbReference>
<dbReference type="EC" id="6.1.1.10" evidence="14"/>
<accession>A0A926DII5</accession>
<dbReference type="GO" id="GO:0004825">
    <property type="term" value="F:methionine-tRNA ligase activity"/>
    <property type="evidence" value="ECO:0007669"/>
    <property type="project" value="UniProtKB-UniRule"/>
</dbReference>
<dbReference type="GO" id="GO:0046872">
    <property type="term" value="F:metal ion binding"/>
    <property type="evidence" value="ECO:0007669"/>
    <property type="project" value="UniProtKB-KW"/>
</dbReference>
<dbReference type="InterPro" id="IPR012340">
    <property type="entry name" value="NA-bd_OB-fold"/>
</dbReference>
<keyword evidence="10 14" id="KW-0694">RNA-binding</keyword>
<feature type="binding site" evidence="14">
    <location>
        <position position="128"/>
    </location>
    <ligand>
        <name>Zn(2+)</name>
        <dbReference type="ChEBI" id="CHEBI:29105"/>
    </ligand>
</feature>
<feature type="short sequence motif" description="'KMSKS' region" evidence="14">
    <location>
        <begin position="300"/>
        <end position="304"/>
    </location>
</feature>
<proteinExistence type="inferred from homology"/>
<feature type="domain" description="TRNA-binding" evidence="16">
    <location>
        <begin position="547"/>
        <end position="649"/>
    </location>
</feature>
<evidence type="ECO:0000256" key="1">
    <source>
        <dbReference type="ARBA" id="ARBA00003314"/>
    </source>
</evidence>
<dbReference type="GO" id="GO:0005524">
    <property type="term" value="F:ATP binding"/>
    <property type="evidence" value="ECO:0007669"/>
    <property type="project" value="UniProtKB-UniRule"/>
</dbReference>
<dbReference type="PRINTS" id="PR01041">
    <property type="entry name" value="TRNASYNTHMET"/>
</dbReference>
<comment type="subcellular location">
    <subcellularLocation>
        <location evidence="2 14">Cytoplasm</location>
    </subcellularLocation>
</comment>
<dbReference type="EMBL" id="JACRSU010000001">
    <property type="protein sequence ID" value="MBC8539545.1"/>
    <property type="molecule type" value="Genomic_DNA"/>
</dbReference>
<evidence type="ECO:0000313" key="18">
    <source>
        <dbReference type="Proteomes" id="UP000611762"/>
    </source>
</evidence>
<feature type="binding site" evidence="14">
    <location>
        <position position="131"/>
    </location>
    <ligand>
        <name>Zn(2+)</name>
        <dbReference type="ChEBI" id="CHEBI:29105"/>
    </ligand>
</feature>
<dbReference type="CDD" id="cd07957">
    <property type="entry name" value="Anticodon_Ia_Met"/>
    <property type="match status" value="1"/>
</dbReference>
<dbReference type="Gene3D" id="2.40.50.140">
    <property type="entry name" value="Nucleic acid-binding proteins"/>
    <property type="match status" value="1"/>
</dbReference>
<evidence type="ECO:0000256" key="3">
    <source>
        <dbReference type="ARBA" id="ARBA00006590"/>
    </source>
</evidence>
<dbReference type="FunFam" id="2.40.50.140:FF:000042">
    <property type="entry name" value="Methionine--tRNA ligase"/>
    <property type="match status" value="1"/>
</dbReference>
<dbReference type="PANTHER" id="PTHR43326:SF1">
    <property type="entry name" value="METHIONINE--TRNA LIGASE, MITOCHONDRIAL"/>
    <property type="match status" value="1"/>
</dbReference>
<keyword evidence="6 14" id="KW-0820">tRNA-binding</keyword>
<comment type="subunit">
    <text evidence="4 14">Homodimer.</text>
</comment>
<dbReference type="NCBIfam" id="TIGR00398">
    <property type="entry name" value="metG"/>
    <property type="match status" value="1"/>
</dbReference>
<comment type="caution">
    <text evidence="17">The sequence shown here is derived from an EMBL/GenBank/DDBJ whole genome shotgun (WGS) entry which is preliminary data.</text>
</comment>
<dbReference type="Pfam" id="PF01588">
    <property type="entry name" value="tRNA_bind"/>
    <property type="match status" value="1"/>
</dbReference>
<dbReference type="InterPro" id="IPR015413">
    <property type="entry name" value="Methionyl/Leucyl_tRNA_Synth"/>
</dbReference>
<evidence type="ECO:0000256" key="5">
    <source>
        <dbReference type="ARBA" id="ARBA00022490"/>
    </source>
</evidence>
<keyword evidence="8 14" id="KW-0547">Nucleotide-binding</keyword>
<dbReference type="CDD" id="cd02800">
    <property type="entry name" value="tRNA_bind_EcMetRS_like"/>
    <property type="match status" value="1"/>
</dbReference>
<dbReference type="PANTHER" id="PTHR43326">
    <property type="entry name" value="METHIONYL-TRNA SYNTHETASE"/>
    <property type="match status" value="1"/>
</dbReference>
<dbReference type="RefSeq" id="WP_249310736.1">
    <property type="nucleotide sequence ID" value="NZ_JACRSU010000001.1"/>
</dbReference>
<feature type="compositionally biased region" description="Basic and acidic residues" evidence="15">
    <location>
        <begin position="528"/>
        <end position="539"/>
    </location>
</feature>
<dbReference type="SUPFAM" id="SSF47323">
    <property type="entry name" value="Anticodon-binding domain of a subclass of class I aminoacyl-tRNA synthetases"/>
    <property type="match status" value="1"/>
</dbReference>
<dbReference type="GO" id="GO:0005737">
    <property type="term" value="C:cytoplasm"/>
    <property type="evidence" value="ECO:0007669"/>
    <property type="project" value="UniProtKB-SubCell"/>
</dbReference>
<feature type="short sequence motif" description="'HIGH' region" evidence="14">
    <location>
        <begin position="13"/>
        <end position="23"/>
    </location>
</feature>